<sequence length="116" mass="13149">MVPHIRPAQLADWLRQCRAQTPDAEPIVLDVREPWEVQTASVRPDGFELRHMPMASIPMRLSELPRERPIACLCHHGGRSAQVAFFLHRQGYEHVVNIAGGIHAWAAEIDPSIPQY</sequence>
<proteinExistence type="predicted"/>
<dbReference type="PROSITE" id="PS50206">
    <property type="entry name" value="RHODANESE_3"/>
    <property type="match status" value="1"/>
</dbReference>
<dbReference type="InterPro" id="IPR050229">
    <property type="entry name" value="GlpE_sulfurtransferase"/>
</dbReference>
<comment type="caution">
    <text evidence="2">The sequence shown here is derived from an EMBL/GenBank/DDBJ whole genome shotgun (WGS) entry which is preliminary data.</text>
</comment>
<dbReference type="InterPro" id="IPR001763">
    <property type="entry name" value="Rhodanese-like_dom"/>
</dbReference>
<feature type="domain" description="Rhodanese" evidence="1">
    <location>
        <begin position="22"/>
        <end position="114"/>
    </location>
</feature>
<dbReference type="SUPFAM" id="SSF52821">
    <property type="entry name" value="Rhodanese/Cell cycle control phosphatase"/>
    <property type="match status" value="1"/>
</dbReference>
<dbReference type="SMART" id="SM00450">
    <property type="entry name" value="RHOD"/>
    <property type="match status" value="1"/>
</dbReference>
<dbReference type="STRING" id="1101373.A9O67_05570"/>
<dbReference type="AlphaFoldDB" id="A0A1A6DUN7"/>
<evidence type="ECO:0000313" key="3">
    <source>
        <dbReference type="Proteomes" id="UP000091969"/>
    </source>
</evidence>
<organism evidence="2 3">
    <name type="scientific">Tepidimonas fonticaldi</name>
    <dbReference type="NCBI Taxonomy" id="1101373"/>
    <lineage>
        <taxon>Bacteria</taxon>
        <taxon>Pseudomonadati</taxon>
        <taxon>Pseudomonadota</taxon>
        <taxon>Betaproteobacteria</taxon>
        <taxon>Burkholderiales</taxon>
        <taxon>Tepidimonas</taxon>
    </lineage>
</organism>
<keyword evidence="2" id="KW-0808">Transferase</keyword>
<gene>
    <name evidence="2" type="ORF">A9O67_05570</name>
</gene>
<reference evidence="2 3" key="1">
    <citation type="submission" date="2016-06" db="EMBL/GenBank/DDBJ databases">
        <title>Genome sequence of Tepidimonas fonticaldi PL17.</title>
        <authorList>
            <person name="Pinnaka A.K."/>
        </authorList>
    </citation>
    <scope>NUCLEOTIDE SEQUENCE [LARGE SCALE GENOMIC DNA]</scope>
    <source>
        <strain evidence="2 3">PL17</strain>
    </source>
</reference>
<dbReference type="InterPro" id="IPR036873">
    <property type="entry name" value="Rhodanese-like_dom_sf"/>
</dbReference>
<evidence type="ECO:0000313" key="2">
    <source>
        <dbReference type="EMBL" id="OBS30494.1"/>
    </source>
</evidence>
<dbReference type="PANTHER" id="PTHR43031">
    <property type="entry name" value="FAD-DEPENDENT OXIDOREDUCTASE"/>
    <property type="match status" value="1"/>
</dbReference>
<evidence type="ECO:0000259" key="1">
    <source>
        <dbReference type="PROSITE" id="PS50206"/>
    </source>
</evidence>
<dbReference type="OrthoDB" id="9811849at2"/>
<protein>
    <submittedName>
        <fullName evidence="2">Sulfurtransferase</fullName>
    </submittedName>
</protein>
<dbReference type="EMBL" id="LZDH01000056">
    <property type="protein sequence ID" value="OBS30494.1"/>
    <property type="molecule type" value="Genomic_DNA"/>
</dbReference>
<dbReference type="PANTHER" id="PTHR43031:SF17">
    <property type="entry name" value="SULFURTRANSFERASE YTWF-RELATED"/>
    <property type="match status" value="1"/>
</dbReference>
<dbReference type="Proteomes" id="UP000091969">
    <property type="component" value="Unassembled WGS sequence"/>
</dbReference>
<dbReference type="Pfam" id="PF00581">
    <property type="entry name" value="Rhodanese"/>
    <property type="match status" value="1"/>
</dbReference>
<keyword evidence="3" id="KW-1185">Reference proteome</keyword>
<accession>A0A1A6DUN7</accession>
<name>A0A1A6DUN7_9BURK</name>
<dbReference type="GO" id="GO:0016740">
    <property type="term" value="F:transferase activity"/>
    <property type="evidence" value="ECO:0007669"/>
    <property type="project" value="UniProtKB-KW"/>
</dbReference>
<dbReference type="Gene3D" id="3.40.250.10">
    <property type="entry name" value="Rhodanese-like domain"/>
    <property type="match status" value="1"/>
</dbReference>
<dbReference type="RefSeq" id="WP_068608987.1">
    <property type="nucleotide sequence ID" value="NZ_LZDH01000056.1"/>
</dbReference>